<dbReference type="GO" id="GO:0008270">
    <property type="term" value="F:zinc ion binding"/>
    <property type="evidence" value="ECO:0007669"/>
    <property type="project" value="UniProtKB-KW"/>
</dbReference>
<keyword evidence="3" id="KW-0862">Zinc</keyword>
<dbReference type="InterPro" id="IPR038717">
    <property type="entry name" value="Tc1-like_DDE_dom"/>
</dbReference>
<dbReference type="InterPro" id="IPR038441">
    <property type="entry name" value="THAP_Znf_sf"/>
</dbReference>
<dbReference type="SMART" id="SM00980">
    <property type="entry name" value="THAP"/>
    <property type="match status" value="1"/>
</dbReference>
<dbReference type="Gene3D" id="6.20.210.20">
    <property type="entry name" value="THAP domain"/>
    <property type="match status" value="1"/>
</dbReference>
<evidence type="ECO:0000256" key="3">
    <source>
        <dbReference type="ARBA" id="ARBA00022833"/>
    </source>
</evidence>
<dbReference type="PANTHER" id="PTHR47326:SF1">
    <property type="entry name" value="HTH PSQ-TYPE DOMAIN-CONTAINING PROTEIN"/>
    <property type="match status" value="1"/>
</dbReference>
<feature type="region of interest" description="Disordered" evidence="6">
    <location>
        <begin position="265"/>
        <end position="305"/>
    </location>
</feature>
<dbReference type="GO" id="GO:0003677">
    <property type="term" value="F:DNA binding"/>
    <property type="evidence" value="ECO:0007669"/>
    <property type="project" value="UniProtKB-UniRule"/>
</dbReference>
<dbReference type="SUPFAM" id="SSF57716">
    <property type="entry name" value="Glucocorticoid receptor-like (DNA-binding domain)"/>
    <property type="match status" value="1"/>
</dbReference>
<accession>A0AA47M624</accession>
<dbReference type="SMART" id="SM00692">
    <property type="entry name" value="DM3"/>
    <property type="match status" value="1"/>
</dbReference>
<dbReference type="EMBL" id="JAOPHQ010005713">
    <property type="protein sequence ID" value="KAK0134335.1"/>
    <property type="molecule type" value="Genomic_DNA"/>
</dbReference>
<dbReference type="PANTHER" id="PTHR47326">
    <property type="entry name" value="TRANSPOSABLE ELEMENT TC3 TRANSPOSASE-LIKE PROTEIN"/>
    <property type="match status" value="1"/>
</dbReference>
<evidence type="ECO:0000313" key="8">
    <source>
        <dbReference type="EMBL" id="KAK0134335.1"/>
    </source>
</evidence>
<dbReference type="InterPro" id="IPR036397">
    <property type="entry name" value="RNaseH_sf"/>
</dbReference>
<keyword evidence="9" id="KW-1185">Reference proteome</keyword>
<dbReference type="Gene3D" id="3.30.420.10">
    <property type="entry name" value="Ribonuclease H-like superfamily/Ribonuclease H"/>
    <property type="match status" value="1"/>
</dbReference>
<proteinExistence type="predicted"/>
<evidence type="ECO:0000256" key="5">
    <source>
        <dbReference type="PROSITE-ProRule" id="PRU00309"/>
    </source>
</evidence>
<name>A0AA47M624_MERPO</name>
<organism evidence="8 9">
    <name type="scientific">Merluccius polli</name>
    <name type="common">Benguela hake</name>
    <name type="synonym">Merluccius cadenati</name>
    <dbReference type="NCBI Taxonomy" id="89951"/>
    <lineage>
        <taxon>Eukaryota</taxon>
        <taxon>Metazoa</taxon>
        <taxon>Chordata</taxon>
        <taxon>Craniata</taxon>
        <taxon>Vertebrata</taxon>
        <taxon>Euteleostomi</taxon>
        <taxon>Actinopterygii</taxon>
        <taxon>Neopterygii</taxon>
        <taxon>Teleostei</taxon>
        <taxon>Neoteleostei</taxon>
        <taxon>Acanthomorphata</taxon>
        <taxon>Zeiogadaria</taxon>
        <taxon>Gadariae</taxon>
        <taxon>Gadiformes</taxon>
        <taxon>Gadoidei</taxon>
        <taxon>Merlucciidae</taxon>
        <taxon>Merluccius</taxon>
    </lineage>
</organism>
<dbReference type="AlphaFoldDB" id="A0AA47M624"/>
<dbReference type="PROSITE" id="PS50950">
    <property type="entry name" value="ZF_THAP"/>
    <property type="match status" value="1"/>
</dbReference>
<evidence type="ECO:0000313" key="9">
    <source>
        <dbReference type="Proteomes" id="UP001174136"/>
    </source>
</evidence>
<protein>
    <submittedName>
        <fullName evidence="8">Transposable element Tcb1 transposase</fullName>
    </submittedName>
</protein>
<dbReference type="Proteomes" id="UP001174136">
    <property type="component" value="Unassembled WGS sequence"/>
</dbReference>
<sequence>MASSARGLDLLLDGMAGVLGSVGGAWVLGDVGVYLRLLCTVIHRVAQSIPSNLNRVISFPLAYEELQAVGQGFADLSVTPAFSNVVGAIDGSHIRKFMKPHKPHHEYSHGVRNSFLAALKRISAWSPLVSLRLHGFPKDKATLRQWVHFVRVRRAHVSMTSVTANTKICSAHFKEEDYDEEDARMAKLIPTTEPSAQHLSACRYHTERHQESRDATMLIDAAQQETADSVDVNDPLPSTCDTGTQCNVKPRGRSHAVQVNLKPKMVSVGTQTQTSPPLTSPEQTDDEDDPSVISDSSWVPGGHMSEDEEELCEEEPSHTCDPHQNGIDKFIVCQEVLMSLFALCPACCEKSDSLCIMWLPTFLAKPANAPQEHVPIEHRVKATDYLSIVADHVHPFMTTVYPSSDGYFQQDNAPCHKARIISDWFLEHDNEFTVLKWPPQSPDLNPIEHLWDVVEREIRIMDVQPTNLQQLRDAIMSIWTKLSEECFQYLVESVPRRIKAVLKAKGGPTRY</sequence>
<evidence type="ECO:0000256" key="4">
    <source>
        <dbReference type="ARBA" id="ARBA00023125"/>
    </source>
</evidence>
<keyword evidence="4 5" id="KW-0238">DNA-binding</keyword>
<dbReference type="Pfam" id="PF05485">
    <property type="entry name" value="THAP"/>
    <property type="match status" value="1"/>
</dbReference>
<keyword evidence="2 5" id="KW-0863">Zinc-finger</keyword>
<evidence type="ECO:0000256" key="2">
    <source>
        <dbReference type="ARBA" id="ARBA00022771"/>
    </source>
</evidence>
<feature type="domain" description="THAP-type" evidence="7">
    <location>
        <begin position="111"/>
        <end position="197"/>
    </location>
</feature>
<evidence type="ECO:0000259" key="7">
    <source>
        <dbReference type="PROSITE" id="PS50950"/>
    </source>
</evidence>
<dbReference type="InterPro" id="IPR006612">
    <property type="entry name" value="THAP_Znf"/>
</dbReference>
<evidence type="ECO:0000256" key="1">
    <source>
        <dbReference type="ARBA" id="ARBA00022723"/>
    </source>
</evidence>
<comment type="caution">
    <text evidence="8">The sequence shown here is derived from an EMBL/GenBank/DDBJ whole genome shotgun (WGS) entry which is preliminary data.</text>
</comment>
<keyword evidence="1" id="KW-0479">Metal-binding</keyword>
<evidence type="ECO:0000256" key="6">
    <source>
        <dbReference type="SAM" id="MobiDB-lite"/>
    </source>
</evidence>
<dbReference type="Pfam" id="PF13358">
    <property type="entry name" value="DDE_3"/>
    <property type="match status" value="1"/>
</dbReference>
<gene>
    <name evidence="8" type="primary">TCB1_9</name>
    <name evidence="8" type="ORF">N1851_030096</name>
</gene>
<feature type="compositionally biased region" description="Low complexity" evidence="6">
    <location>
        <begin position="270"/>
        <end position="282"/>
    </location>
</feature>
<reference evidence="8" key="1">
    <citation type="journal article" date="2023" name="Front. Mar. Sci.">
        <title>A new Merluccius polli reference genome to investigate the effects of global change in West African waters.</title>
        <authorList>
            <person name="Mateo J.L."/>
            <person name="Blanco-Fernandez C."/>
            <person name="Garcia-Vazquez E."/>
            <person name="Machado-Schiaffino G."/>
        </authorList>
    </citation>
    <scope>NUCLEOTIDE SEQUENCE</scope>
    <source>
        <strain evidence="8">C29</strain>
        <tissue evidence="8">Fin</tissue>
    </source>
</reference>